<dbReference type="AlphaFoldDB" id="A0A833GZ52"/>
<accession>A0A833GZ52</accession>
<keyword evidence="1" id="KW-1133">Transmembrane helix</keyword>
<comment type="caution">
    <text evidence="2">The sequence shown here is derived from an EMBL/GenBank/DDBJ whole genome shotgun (WGS) entry which is preliminary data.</text>
</comment>
<reference evidence="2 3" key="1">
    <citation type="submission" date="2019-10" db="EMBL/GenBank/DDBJ databases">
        <title>Extracellular Electron Transfer in a Candidatus Methanoperedens spp. Enrichment Culture.</title>
        <authorList>
            <person name="Berger S."/>
            <person name="Rangel Shaw D."/>
            <person name="Berben T."/>
            <person name="In 'T Zandt M."/>
            <person name="Frank J."/>
            <person name="Reimann J."/>
            <person name="Jetten M.S.M."/>
            <person name="Welte C.U."/>
        </authorList>
    </citation>
    <scope>NUCLEOTIDE SEQUENCE [LARGE SCALE GENOMIC DNA]</scope>
    <source>
        <strain evidence="2">SB12</strain>
    </source>
</reference>
<feature type="transmembrane region" description="Helical" evidence="1">
    <location>
        <begin position="65"/>
        <end position="87"/>
    </location>
</feature>
<evidence type="ECO:0000256" key="1">
    <source>
        <dbReference type="SAM" id="Phobius"/>
    </source>
</evidence>
<name>A0A833GZ52_9LEPT</name>
<dbReference type="Pfam" id="PF10825">
    <property type="entry name" value="DUF2752"/>
    <property type="match status" value="1"/>
</dbReference>
<dbReference type="InterPro" id="IPR021215">
    <property type="entry name" value="DUF2752"/>
</dbReference>
<evidence type="ECO:0000313" key="3">
    <source>
        <dbReference type="Proteomes" id="UP000460298"/>
    </source>
</evidence>
<dbReference type="EMBL" id="WBUI01000021">
    <property type="protein sequence ID" value="KAB2930396.1"/>
    <property type="molecule type" value="Genomic_DNA"/>
</dbReference>
<sequence>MPERTMKLRDLQILSTGYLLISLLPAPGGFSLCPFYNTTGHPCPGCGMTRAIHHIVTGDLIKAVVYHPVSFALLPVLLFFVATIFVRPAAHLYNENKKLFAAGTGLGAIVLLLYGILRWAVAAGAFPELEPHFAQFHEPVLLRQLLHPFFH</sequence>
<evidence type="ECO:0000313" key="2">
    <source>
        <dbReference type="EMBL" id="KAB2930396.1"/>
    </source>
</evidence>
<protein>
    <submittedName>
        <fullName evidence="2">DUF2752 domain-containing protein</fullName>
    </submittedName>
</protein>
<proteinExistence type="predicted"/>
<organism evidence="2 3">
    <name type="scientific">Leptonema illini</name>
    <dbReference type="NCBI Taxonomy" id="183"/>
    <lineage>
        <taxon>Bacteria</taxon>
        <taxon>Pseudomonadati</taxon>
        <taxon>Spirochaetota</taxon>
        <taxon>Spirochaetia</taxon>
        <taxon>Leptospirales</taxon>
        <taxon>Leptospiraceae</taxon>
        <taxon>Leptonema</taxon>
    </lineage>
</organism>
<keyword evidence="1" id="KW-0472">Membrane</keyword>
<feature type="transmembrane region" description="Helical" evidence="1">
    <location>
        <begin position="99"/>
        <end position="121"/>
    </location>
</feature>
<gene>
    <name evidence="2" type="ORF">F9K24_17180</name>
</gene>
<keyword evidence="1" id="KW-0812">Transmembrane</keyword>
<dbReference type="Proteomes" id="UP000460298">
    <property type="component" value="Unassembled WGS sequence"/>
</dbReference>